<sequence length="888" mass="97722">MSSDVLVALQDAEQTAKRPGLATRPANARKHPGKIVTDQIVHRRTHSQVVADAAAAEQAKEAEAARKLQLLNDVAIVKRRLELEMVETRRTSRTLAGAGTTINEGLATSNVPDAPAGPGRGRKKANDAVQQKNSDSNGLPAGKEKGITKPEERNSRKTNATGKAPATGTKKTKKASTRSAFPLTLPDADSVMETHLEKVRVKQAAKGGKKTAPSKRKKKAKDSDDDSKPESEDDDDSDGTVKATKRTDDSDSDSMADSMDVDGQAFGSAEGSDDDRDTAEPASEPEGKKPAKKKQKSGLSASERLDEQVRLLREQGFEVVRASPIMPVAVAKPVETQTQAREPPNPTKKKLKRGSEKISEDMDIEEGTALPAAEPVKKRGRTRPQPWKFSNAPSRDVIELEDKPTQPQQLQDRDQDPPLDERQQVEASIQNSPRVSLSDAKHFLSGSELSSPLAPQASSQVNEVERGRTTSRTPARPHNRAVKAHKSARSDESLEPRTPQYTRGSPSYNKPRTDGAVIVENPEEAVTYDPRKGSRRGSPLISSRRKNQITSNTTKISIVVHSPNQAIDDDPNPLENVKHRGTKTMKALVLPGLENRAPKDTLDVNQPDEKPSRSRSTSSTRSMSQLPCGVGADPTDRRWTEVFVPTFISFLGTLSNPWNATQKESLDALQAIWDVVFHDKPHTIKSTADKVYKTTRQKSYEWRNKFMFSAQQYLLAHFKQNNWTSRDDKESIQDYVECMLGEDYPFILKDPLVKGRGLFQSDMIATVFATHLHAIRGAVKVRNLLLTDNVRPCAALTLATLACYRALDTYSTGSEQHKGNFSCDLLVNESGYFYDSICNMREKTWQKIMAEGEAKVPAGARRSSSTAVVVRAPVERRALLQDESDSDG</sequence>
<evidence type="ECO:0000256" key="1">
    <source>
        <dbReference type="SAM" id="MobiDB-lite"/>
    </source>
</evidence>
<feature type="compositionally biased region" description="Polar residues" evidence="1">
    <location>
        <begin position="128"/>
        <end position="137"/>
    </location>
</feature>
<feature type="compositionally biased region" description="Polar residues" evidence="1">
    <location>
        <begin position="425"/>
        <end position="435"/>
    </location>
</feature>
<gene>
    <name evidence="3" type="ORF">SCHPADRAFT_941984</name>
</gene>
<feature type="compositionally biased region" description="Basic and acidic residues" evidence="1">
    <location>
        <begin position="411"/>
        <end position="424"/>
    </location>
</feature>
<feature type="compositionally biased region" description="Basic and acidic residues" evidence="1">
    <location>
        <begin position="303"/>
        <end position="316"/>
    </location>
</feature>
<feature type="compositionally biased region" description="Low complexity" evidence="1">
    <location>
        <begin position="614"/>
        <end position="624"/>
    </location>
</feature>
<feature type="compositionally biased region" description="Low complexity" evidence="1">
    <location>
        <begin position="157"/>
        <end position="169"/>
    </location>
</feature>
<feature type="compositionally biased region" description="Basic and acidic residues" evidence="1">
    <location>
        <begin position="596"/>
        <end position="612"/>
    </location>
</feature>
<evidence type="ECO:0000259" key="2">
    <source>
        <dbReference type="Pfam" id="PF20149"/>
    </source>
</evidence>
<feature type="region of interest" description="Disordered" evidence="1">
    <location>
        <begin position="94"/>
        <end position="520"/>
    </location>
</feature>
<dbReference type="AlphaFoldDB" id="A0A0H2RI50"/>
<feature type="compositionally biased region" description="Polar residues" evidence="1">
    <location>
        <begin position="100"/>
        <end position="111"/>
    </location>
</feature>
<reference evidence="3 4" key="1">
    <citation type="submission" date="2015-04" db="EMBL/GenBank/DDBJ databases">
        <title>Complete genome sequence of Schizopora paradoxa KUC8140, a cosmopolitan wood degrader in East Asia.</title>
        <authorList>
            <consortium name="DOE Joint Genome Institute"/>
            <person name="Min B."/>
            <person name="Park H."/>
            <person name="Jang Y."/>
            <person name="Kim J.-J."/>
            <person name="Kim K.H."/>
            <person name="Pangilinan J."/>
            <person name="Lipzen A."/>
            <person name="Riley R."/>
            <person name="Grigoriev I.V."/>
            <person name="Spatafora J.W."/>
            <person name="Choi I.-G."/>
        </authorList>
    </citation>
    <scope>NUCLEOTIDE SEQUENCE [LARGE SCALE GENOMIC DNA]</scope>
    <source>
        <strain evidence="3 4">KUC8140</strain>
    </source>
</reference>
<accession>A0A0H2RI50</accession>
<dbReference type="Pfam" id="PF20149">
    <property type="entry name" value="DUF6532"/>
    <property type="match status" value="1"/>
</dbReference>
<feature type="compositionally biased region" description="Basic and acidic residues" evidence="1">
    <location>
        <begin position="142"/>
        <end position="155"/>
    </location>
</feature>
<evidence type="ECO:0000313" key="4">
    <source>
        <dbReference type="Proteomes" id="UP000053477"/>
    </source>
</evidence>
<organism evidence="3 4">
    <name type="scientific">Schizopora paradoxa</name>
    <dbReference type="NCBI Taxonomy" id="27342"/>
    <lineage>
        <taxon>Eukaryota</taxon>
        <taxon>Fungi</taxon>
        <taxon>Dikarya</taxon>
        <taxon>Basidiomycota</taxon>
        <taxon>Agaricomycotina</taxon>
        <taxon>Agaricomycetes</taxon>
        <taxon>Hymenochaetales</taxon>
        <taxon>Schizoporaceae</taxon>
        <taxon>Schizopora</taxon>
    </lineage>
</organism>
<dbReference type="OrthoDB" id="2755811at2759"/>
<feature type="compositionally biased region" description="Acidic residues" evidence="1">
    <location>
        <begin position="223"/>
        <end position="238"/>
    </location>
</feature>
<feature type="region of interest" description="Disordered" evidence="1">
    <location>
        <begin position="592"/>
        <end position="632"/>
    </location>
</feature>
<dbReference type="InterPro" id="IPR045341">
    <property type="entry name" value="DUF6532"/>
</dbReference>
<feature type="compositionally biased region" description="Basic residues" evidence="1">
    <location>
        <begin position="475"/>
        <end position="487"/>
    </location>
</feature>
<name>A0A0H2RI50_9AGAM</name>
<dbReference type="STRING" id="27342.A0A0H2RI50"/>
<feature type="compositionally biased region" description="Polar residues" evidence="1">
    <location>
        <begin position="499"/>
        <end position="510"/>
    </location>
</feature>
<keyword evidence="4" id="KW-1185">Reference proteome</keyword>
<dbReference type="Proteomes" id="UP000053477">
    <property type="component" value="Unassembled WGS sequence"/>
</dbReference>
<proteinExistence type="predicted"/>
<dbReference type="InParanoid" id="A0A0H2RI50"/>
<feature type="compositionally biased region" description="Basic residues" evidence="1">
    <location>
        <begin position="201"/>
        <end position="220"/>
    </location>
</feature>
<feature type="compositionally biased region" description="Low complexity" evidence="1">
    <location>
        <begin position="253"/>
        <end position="262"/>
    </location>
</feature>
<protein>
    <recommendedName>
        <fullName evidence="2">DUF6532 domain-containing protein</fullName>
    </recommendedName>
</protein>
<feature type="domain" description="DUF6532" evidence="2">
    <location>
        <begin position="656"/>
        <end position="824"/>
    </location>
</feature>
<evidence type="ECO:0000313" key="3">
    <source>
        <dbReference type="EMBL" id="KLO11499.1"/>
    </source>
</evidence>
<dbReference type="EMBL" id="KQ085998">
    <property type="protein sequence ID" value="KLO11499.1"/>
    <property type="molecule type" value="Genomic_DNA"/>
</dbReference>